<dbReference type="SUPFAM" id="SSF52374">
    <property type="entry name" value="Nucleotidylyl transferase"/>
    <property type="match status" value="1"/>
</dbReference>
<keyword evidence="12" id="KW-0511">Multifunctional enzyme</keyword>
<sequence>MQVFTSFDQLREAKLENVFVSIGNFDGVHLGHRAILKELDNLAAKDNGTTLLIVFEPQPLELFTKKISRLFTLQDKISALDKFKLVDNLLVLKFDLELANTEADDFVKQLCTSMQVNTIFIGDDFHFGKNRGGNLAKLQEFSSVYGYKVDVIGTILNDKEQRVSSTLIRQLLADNQLKTANSLLAEPFSFTGIVEKGKQLARTLDTPTANIPINRILSPLHGTYVCLVKLEGDNKIYDGVCNVGFKPTVNSDEKQWLVEVHLFDFTGDLYGKEVKVTPTQFIRAEKKFSSVDELKAQIAKDKEFARQANPKRNLLAGNDLFSNN</sequence>
<dbReference type="EC" id="2.7.7.2" evidence="15"/>
<dbReference type="GO" id="GO:0006747">
    <property type="term" value="P:FAD biosynthetic process"/>
    <property type="evidence" value="ECO:0007669"/>
    <property type="project" value="UniProtKB-UniRule"/>
</dbReference>
<dbReference type="PANTHER" id="PTHR22749">
    <property type="entry name" value="RIBOFLAVIN KINASE/FMN ADENYLYLTRANSFERASE"/>
    <property type="match status" value="1"/>
</dbReference>
<evidence type="ECO:0000313" key="17">
    <source>
        <dbReference type="EMBL" id="RIY32814.1"/>
    </source>
</evidence>
<evidence type="ECO:0000256" key="15">
    <source>
        <dbReference type="PIRNR" id="PIRNR004491"/>
    </source>
</evidence>
<dbReference type="SUPFAM" id="SSF82114">
    <property type="entry name" value="Riboflavin kinase-like"/>
    <property type="match status" value="1"/>
</dbReference>
<evidence type="ECO:0000256" key="13">
    <source>
        <dbReference type="ARBA" id="ARBA00047880"/>
    </source>
</evidence>
<evidence type="ECO:0000313" key="18">
    <source>
        <dbReference type="Proteomes" id="UP000265691"/>
    </source>
</evidence>
<keyword evidence="6 15" id="KW-0808">Transferase</keyword>
<keyword evidence="5 15" id="KW-0288">FMN</keyword>
<organism evidence="17 18">
    <name type="scientific">Psittacicella hinzii</name>
    <dbReference type="NCBI Taxonomy" id="2028575"/>
    <lineage>
        <taxon>Bacteria</taxon>
        <taxon>Pseudomonadati</taxon>
        <taxon>Pseudomonadota</taxon>
        <taxon>Gammaproteobacteria</taxon>
        <taxon>Pasteurellales</taxon>
        <taxon>Psittacicellaceae</taxon>
        <taxon>Psittacicella</taxon>
    </lineage>
</organism>
<dbReference type="RefSeq" id="WP_119525087.1">
    <property type="nucleotide sequence ID" value="NZ_NRHC01000045.1"/>
</dbReference>
<dbReference type="EMBL" id="NRHC01000045">
    <property type="protein sequence ID" value="RIY32814.1"/>
    <property type="molecule type" value="Genomic_DNA"/>
</dbReference>
<evidence type="ECO:0000256" key="2">
    <source>
        <dbReference type="ARBA" id="ARBA00004726"/>
    </source>
</evidence>
<dbReference type="Pfam" id="PF06574">
    <property type="entry name" value="FAD_syn"/>
    <property type="match status" value="1"/>
</dbReference>
<dbReference type="InterPro" id="IPR015864">
    <property type="entry name" value="FAD_synthase"/>
</dbReference>
<dbReference type="UniPathway" id="UPA00276">
    <property type="reaction ID" value="UER00406"/>
</dbReference>
<keyword evidence="8 15" id="KW-0547">Nucleotide-binding</keyword>
<evidence type="ECO:0000256" key="10">
    <source>
        <dbReference type="ARBA" id="ARBA00022827"/>
    </source>
</evidence>
<dbReference type="CDD" id="cd02064">
    <property type="entry name" value="FAD_synthetase_N"/>
    <property type="match status" value="1"/>
</dbReference>
<evidence type="ECO:0000256" key="1">
    <source>
        <dbReference type="ARBA" id="ARBA00002121"/>
    </source>
</evidence>
<dbReference type="NCBIfam" id="TIGR00083">
    <property type="entry name" value="ribF"/>
    <property type="match status" value="1"/>
</dbReference>
<dbReference type="PANTHER" id="PTHR22749:SF6">
    <property type="entry name" value="RIBOFLAVIN KINASE"/>
    <property type="match status" value="1"/>
</dbReference>
<keyword evidence="7 15" id="KW-0548">Nucleotidyltransferase</keyword>
<dbReference type="Gene3D" id="2.40.30.30">
    <property type="entry name" value="Riboflavin kinase-like"/>
    <property type="match status" value="1"/>
</dbReference>
<dbReference type="SMART" id="SM00904">
    <property type="entry name" value="Flavokinase"/>
    <property type="match status" value="1"/>
</dbReference>
<evidence type="ECO:0000256" key="6">
    <source>
        <dbReference type="ARBA" id="ARBA00022679"/>
    </source>
</evidence>
<dbReference type="InterPro" id="IPR023465">
    <property type="entry name" value="Riboflavin_kinase_dom_sf"/>
</dbReference>
<dbReference type="EC" id="2.7.1.26" evidence="15"/>
<dbReference type="GO" id="GO:0008531">
    <property type="term" value="F:riboflavin kinase activity"/>
    <property type="evidence" value="ECO:0007669"/>
    <property type="project" value="UniProtKB-UniRule"/>
</dbReference>
<dbReference type="NCBIfam" id="NF004162">
    <property type="entry name" value="PRK05627.1-5"/>
    <property type="match status" value="1"/>
</dbReference>
<dbReference type="GO" id="GO:0003919">
    <property type="term" value="F:FMN adenylyltransferase activity"/>
    <property type="evidence" value="ECO:0007669"/>
    <property type="project" value="UniProtKB-UniRule"/>
</dbReference>
<dbReference type="GO" id="GO:0005524">
    <property type="term" value="F:ATP binding"/>
    <property type="evidence" value="ECO:0007669"/>
    <property type="project" value="UniProtKB-UniRule"/>
</dbReference>
<name>A0A3A1Y9K2_9GAMM</name>
<feature type="domain" description="Riboflavin kinase" evidence="16">
    <location>
        <begin position="183"/>
        <end position="310"/>
    </location>
</feature>
<dbReference type="Proteomes" id="UP000265691">
    <property type="component" value="Unassembled WGS sequence"/>
</dbReference>
<accession>A0A3A1Y9K2</accession>
<evidence type="ECO:0000256" key="12">
    <source>
        <dbReference type="ARBA" id="ARBA00023268"/>
    </source>
</evidence>
<dbReference type="UniPathway" id="UPA00277">
    <property type="reaction ID" value="UER00407"/>
</dbReference>
<dbReference type="PIRSF" id="PIRSF004491">
    <property type="entry name" value="FAD_Synth"/>
    <property type="match status" value="1"/>
</dbReference>
<keyword evidence="18" id="KW-1185">Reference proteome</keyword>
<comment type="pathway">
    <text evidence="3 15">Cofactor biosynthesis; FMN biosynthesis; FMN from riboflavin (ATP route): step 1/1.</text>
</comment>
<reference evidence="17 18" key="1">
    <citation type="submission" date="2017-08" db="EMBL/GenBank/DDBJ databases">
        <title>Reclassification of Bisgaard taxon 37 and 44.</title>
        <authorList>
            <person name="Christensen H."/>
        </authorList>
    </citation>
    <scope>NUCLEOTIDE SEQUENCE [LARGE SCALE GENOMIC DNA]</scope>
    <source>
        <strain evidence="17 18">B96_3</strain>
    </source>
</reference>
<proteinExistence type="inferred from homology"/>
<comment type="caution">
    <text evidence="17">The sequence shown here is derived from an EMBL/GenBank/DDBJ whole genome shotgun (WGS) entry which is preliminary data.</text>
</comment>
<dbReference type="InterPro" id="IPR015865">
    <property type="entry name" value="Riboflavin_kinase_bac/euk"/>
</dbReference>
<evidence type="ECO:0000256" key="14">
    <source>
        <dbReference type="ARBA" id="ARBA00049494"/>
    </source>
</evidence>
<evidence type="ECO:0000256" key="11">
    <source>
        <dbReference type="ARBA" id="ARBA00022840"/>
    </source>
</evidence>
<keyword evidence="9 15" id="KW-0418">Kinase</keyword>
<comment type="catalytic activity">
    <reaction evidence="13 15">
        <text>riboflavin + ATP = FMN + ADP + H(+)</text>
        <dbReference type="Rhea" id="RHEA:14357"/>
        <dbReference type="ChEBI" id="CHEBI:15378"/>
        <dbReference type="ChEBI" id="CHEBI:30616"/>
        <dbReference type="ChEBI" id="CHEBI:57986"/>
        <dbReference type="ChEBI" id="CHEBI:58210"/>
        <dbReference type="ChEBI" id="CHEBI:456216"/>
        <dbReference type="EC" id="2.7.1.26"/>
    </reaction>
</comment>
<dbReference type="AlphaFoldDB" id="A0A3A1Y9K2"/>
<evidence type="ECO:0000259" key="16">
    <source>
        <dbReference type="SMART" id="SM00904"/>
    </source>
</evidence>
<evidence type="ECO:0000256" key="4">
    <source>
        <dbReference type="ARBA" id="ARBA00022630"/>
    </source>
</evidence>
<dbReference type="InterPro" id="IPR002606">
    <property type="entry name" value="Riboflavin_kinase_bac"/>
</dbReference>
<evidence type="ECO:0000256" key="3">
    <source>
        <dbReference type="ARBA" id="ARBA00005201"/>
    </source>
</evidence>
<dbReference type="Pfam" id="PF01687">
    <property type="entry name" value="Flavokinase"/>
    <property type="match status" value="1"/>
</dbReference>
<comment type="function">
    <text evidence="1">Catalyzes the phosphorylation of riboflavin to FMN followed by the adenylation of FMN to FAD.</text>
</comment>
<dbReference type="GO" id="GO:0009398">
    <property type="term" value="P:FMN biosynthetic process"/>
    <property type="evidence" value="ECO:0007669"/>
    <property type="project" value="UniProtKB-UniRule"/>
</dbReference>
<dbReference type="InterPro" id="IPR014729">
    <property type="entry name" value="Rossmann-like_a/b/a_fold"/>
</dbReference>
<comment type="pathway">
    <text evidence="2 15">Cofactor biosynthesis; FAD biosynthesis; FAD from FMN: step 1/1.</text>
</comment>
<keyword evidence="10 15" id="KW-0274">FAD</keyword>
<evidence type="ECO:0000256" key="5">
    <source>
        <dbReference type="ARBA" id="ARBA00022643"/>
    </source>
</evidence>
<keyword evidence="4 15" id="KW-0285">Flavoprotein</keyword>
<comment type="catalytic activity">
    <reaction evidence="14 15">
        <text>FMN + ATP + H(+) = FAD + diphosphate</text>
        <dbReference type="Rhea" id="RHEA:17237"/>
        <dbReference type="ChEBI" id="CHEBI:15378"/>
        <dbReference type="ChEBI" id="CHEBI:30616"/>
        <dbReference type="ChEBI" id="CHEBI:33019"/>
        <dbReference type="ChEBI" id="CHEBI:57692"/>
        <dbReference type="ChEBI" id="CHEBI:58210"/>
        <dbReference type="EC" id="2.7.7.2"/>
    </reaction>
</comment>
<dbReference type="InterPro" id="IPR023468">
    <property type="entry name" value="Riboflavin_kinase"/>
</dbReference>
<gene>
    <name evidence="17" type="primary">ribF</name>
    <name evidence="17" type="ORF">CKF54_04200</name>
</gene>
<dbReference type="FunFam" id="3.40.50.620:FF:000021">
    <property type="entry name" value="Riboflavin biosynthesis protein"/>
    <property type="match status" value="1"/>
</dbReference>
<dbReference type="Gene3D" id="3.40.50.620">
    <property type="entry name" value="HUPs"/>
    <property type="match status" value="1"/>
</dbReference>
<comment type="similarity">
    <text evidence="15">Belongs to the ribF family.</text>
</comment>
<dbReference type="OrthoDB" id="9803667at2"/>
<dbReference type="GO" id="GO:0009231">
    <property type="term" value="P:riboflavin biosynthetic process"/>
    <property type="evidence" value="ECO:0007669"/>
    <property type="project" value="InterPro"/>
</dbReference>
<evidence type="ECO:0000256" key="8">
    <source>
        <dbReference type="ARBA" id="ARBA00022741"/>
    </source>
</evidence>
<evidence type="ECO:0000256" key="7">
    <source>
        <dbReference type="ARBA" id="ARBA00022695"/>
    </source>
</evidence>
<evidence type="ECO:0000256" key="9">
    <source>
        <dbReference type="ARBA" id="ARBA00022777"/>
    </source>
</evidence>
<keyword evidence="11 15" id="KW-0067">ATP-binding</keyword>
<protein>
    <recommendedName>
        <fullName evidence="15">Riboflavin biosynthesis protein</fullName>
    </recommendedName>
    <domain>
        <recommendedName>
            <fullName evidence="15">Riboflavin kinase</fullName>
            <ecNumber evidence="15">2.7.1.26</ecNumber>
        </recommendedName>
        <alternativeName>
            <fullName evidence="15">Flavokinase</fullName>
        </alternativeName>
    </domain>
    <domain>
        <recommendedName>
            <fullName evidence="15">FMN adenylyltransferase</fullName>
            <ecNumber evidence="15">2.7.7.2</ecNumber>
        </recommendedName>
        <alternativeName>
            <fullName evidence="15">FAD pyrophosphorylase</fullName>
        </alternativeName>
        <alternativeName>
            <fullName evidence="15">FAD synthase</fullName>
        </alternativeName>
    </domain>
</protein>